<feature type="region of interest" description="Disordered" evidence="1">
    <location>
        <begin position="433"/>
        <end position="453"/>
    </location>
</feature>
<feature type="compositionally biased region" description="Polar residues" evidence="1">
    <location>
        <begin position="205"/>
        <end position="221"/>
    </location>
</feature>
<evidence type="ECO:0008006" key="4">
    <source>
        <dbReference type="Google" id="ProtNLM"/>
    </source>
</evidence>
<evidence type="ECO:0000313" key="3">
    <source>
        <dbReference type="Proteomes" id="UP001358614"/>
    </source>
</evidence>
<dbReference type="EMBL" id="CP144089">
    <property type="protein sequence ID" value="WWD04930.1"/>
    <property type="molecule type" value="Genomic_DNA"/>
</dbReference>
<keyword evidence="3" id="KW-1185">Reference proteome</keyword>
<dbReference type="GeneID" id="91101805"/>
<accession>A0AAX4KHG5</accession>
<reference evidence="2 3" key="1">
    <citation type="submission" date="2024-01" db="EMBL/GenBank/DDBJ databases">
        <title>Comparative genomics of Cryptococcus and Kwoniella reveals pathogenesis evolution and contrasting modes of karyotype evolution via chromosome fusion or intercentromeric recombination.</title>
        <authorList>
            <person name="Coelho M.A."/>
            <person name="David-Palma M."/>
            <person name="Shea T."/>
            <person name="Bowers K."/>
            <person name="McGinley-Smith S."/>
            <person name="Mohammad A.W."/>
            <person name="Gnirke A."/>
            <person name="Yurkov A.M."/>
            <person name="Nowrousian M."/>
            <person name="Sun S."/>
            <person name="Cuomo C.A."/>
            <person name="Heitman J."/>
        </authorList>
    </citation>
    <scope>NUCLEOTIDE SEQUENCE [LARGE SCALE GENOMIC DNA]</scope>
    <source>
        <strain evidence="2 3">PYCC6329</strain>
    </source>
</reference>
<feature type="region of interest" description="Disordered" evidence="1">
    <location>
        <begin position="326"/>
        <end position="380"/>
    </location>
</feature>
<feature type="region of interest" description="Disordered" evidence="1">
    <location>
        <begin position="74"/>
        <end position="185"/>
    </location>
</feature>
<sequence length="580" mass="64734">MSIREHKPKSSGFLRSHTNLISPQSTHQVRPIAFLKNPAIPLDLLTSFIPHTPTLPQARISPIDELHIDPSANQATDKVESQPDDTSKAMVLSTHRSSQHLTSNQGALSSQAMDPRKSQNPRNHNDGQGNPSHQGKLPSQAGLSTPQDHQKNPIRGATDHSTRVNHLSRPPPQEANVHNANNRPVKAQDYATYPGNMKEADRIGKNSSGLPRGNITSGQTDNAHKHDTLKVNMPPPPRYDNKGIPIVQPERQAYNGQTPAQTPRALPREQVPMTHQFRNDDQAEEEFDELGKDYDNFEEPTPVEHGPVGFPSTDAAQIRYQYPLKGSNNVSQSSSRYDAESRFGKTSYGYRSNRPDDPHTPIHLGRNIKPSAKPPRKVPSHGYNSYSMPGRPSFDDELALGGVPSRRIPMEESVLTFDESGQPVTPERHLGREESTFNFTPSAKDSEAEKEAVPEPEARFKIPVELEDPFALIRSFIDREKVFEGVLKYTGDPKFQPTWATIKEGHTNLSSSLNSTHHHFESVEGSLTKLVEIKDKELERKIGLTKRYAEAGSDLSEHCSMMQLATRNNVKRKKIEMEVD</sequence>
<dbReference type="KEGG" id="ker:91101805"/>
<evidence type="ECO:0000256" key="1">
    <source>
        <dbReference type="SAM" id="MobiDB-lite"/>
    </source>
</evidence>
<organism evidence="2 3">
    <name type="scientific">Kwoniella europaea PYCC6329</name>
    <dbReference type="NCBI Taxonomy" id="1423913"/>
    <lineage>
        <taxon>Eukaryota</taxon>
        <taxon>Fungi</taxon>
        <taxon>Dikarya</taxon>
        <taxon>Basidiomycota</taxon>
        <taxon>Agaricomycotina</taxon>
        <taxon>Tremellomycetes</taxon>
        <taxon>Tremellales</taxon>
        <taxon>Cryptococcaceae</taxon>
        <taxon>Kwoniella</taxon>
    </lineage>
</organism>
<feature type="compositionally biased region" description="Basic and acidic residues" evidence="1">
    <location>
        <begin position="77"/>
        <end position="87"/>
    </location>
</feature>
<proteinExistence type="predicted"/>
<feature type="compositionally biased region" description="Polar residues" evidence="1">
    <location>
        <begin position="94"/>
        <end position="133"/>
    </location>
</feature>
<feature type="compositionally biased region" description="Polar residues" evidence="1">
    <location>
        <begin position="16"/>
        <end position="26"/>
    </location>
</feature>
<feature type="region of interest" description="Disordered" evidence="1">
    <location>
        <begin position="203"/>
        <end position="237"/>
    </location>
</feature>
<feature type="region of interest" description="Disordered" evidence="1">
    <location>
        <begin position="1"/>
        <end position="26"/>
    </location>
</feature>
<dbReference type="Proteomes" id="UP001358614">
    <property type="component" value="Chromosome 1"/>
</dbReference>
<gene>
    <name evidence="2" type="ORF">V865_003001</name>
</gene>
<dbReference type="RefSeq" id="XP_066082897.1">
    <property type="nucleotide sequence ID" value="XM_066226800.1"/>
</dbReference>
<protein>
    <recommendedName>
        <fullName evidence="4">Extracellular mutant protein 11 C-terminal domain-containing protein</fullName>
    </recommendedName>
</protein>
<feature type="compositionally biased region" description="Basic and acidic residues" evidence="1">
    <location>
        <begin position="444"/>
        <end position="453"/>
    </location>
</feature>
<name>A0AAX4KHG5_9TREE</name>
<evidence type="ECO:0000313" key="2">
    <source>
        <dbReference type="EMBL" id="WWD04930.1"/>
    </source>
</evidence>
<feature type="compositionally biased region" description="Polar residues" evidence="1">
    <location>
        <begin position="326"/>
        <end position="336"/>
    </location>
</feature>
<dbReference type="AlphaFoldDB" id="A0AAX4KHG5"/>